<dbReference type="PANTHER" id="PTHR12195">
    <property type="entry name" value="CYTOPLASMIC FMR1-INTERACTING PROTEIN-RELATED"/>
    <property type="match status" value="1"/>
</dbReference>
<dbReference type="GO" id="GO:0030833">
    <property type="term" value="P:regulation of actin filament polymerization"/>
    <property type="evidence" value="ECO:0007669"/>
    <property type="project" value="InterPro"/>
</dbReference>
<dbReference type="Pfam" id="PF05994">
    <property type="entry name" value="FragX_IP"/>
    <property type="match status" value="1"/>
</dbReference>
<dbReference type="PRINTS" id="PR01698">
    <property type="entry name" value="CYTOFMRPINTP"/>
</dbReference>
<gene>
    <name evidence="3" type="ORF">OXX778_LOCUS586</name>
</gene>
<dbReference type="PIRSF" id="PIRSF008153">
    <property type="entry name" value="FMR1_interacting"/>
    <property type="match status" value="1"/>
</dbReference>
<feature type="compositionally biased region" description="Low complexity" evidence="2">
    <location>
        <begin position="736"/>
        <end position="761"/>
    </location>
</feature>
<evidence type="ECO:0000256" key="2">
    <source>
        <dbReference type="SAM" id="MobiDB-lite"/>
    </source>
</evidence>
<evidence type="ECO:0000256" key="1">
    <source>
        <dbReference type="PIRNR" id="PIRNR008153"/>
    </source>
</evidence>
<feature type="region of interest" description="Disordered" evidence="2">
    <location>
        <begin position="736"/>
        <end position="762"/>
    </location>
</feature>
<dbReference type="OrthoDB" id="10265867at2759"/>
<feature type="region of interest" description="Disordered" evidence="2">
    <location>
        <begin position="526"/>
        <end position="545"/>
    </location>
</feature>
<reference evidence="3" key="1">
    <citation type="submission" date="2021-02" db="EMBL/GenBank/DDBJ databases">
        <authorList>
            <person name="Nowell W R."/>
        </authorList>
    </citation>
    <scope>NUCLEOTIDE SEQUENCE</scope>
    <source>
        <strain evidence="3">Ploen Becks lab</strain>
    </source>
</reference>
<dbReference type="Proteomes" id="UP000663879">
    <property type="component" value="Unassembled WGS sequence"/>
</dbReference>
<keyword evidence="4" id="KW-1185">Reference proteome</keyword>
<dbReference type="InterPro" id="IPR008081">
    <property type="entry name" value="Cytoplasmic_FMR1-int"/>
</dbReference>
<proteinExistence type="inferred from homology"/>
<dbReference type="GO" id="GO:0005737">
    <property type="term" value="C:cytoplasm"/>
    <property type="evidence" value="ECO:0007669"/>
    <property type="project" value="UniProtKB-UniRule"/>
</dbReference>
<comment type="caution">
    <text evidence="3">The sequence shown here is derived from an EMBL/GenBank/DDBJ whole genome shotgun (WGS) entry which is preliminary data.</text>
</comment>
<protein>
    <recommendedName>
        <fullName evidence="1">Cytoplasmic FMR1-interacting protein</fullName>
    </recommendedName>
</protein>
<sequence>MSSKVSLEEAVNTVESLDEIALPDYQPCIESMSGSCIYKVNLDTNFEDKNAYVTGMSKYMEEAAMHAQLNQLLDQGNEHAIMLYSWRCCSRAIPQVKSNDQADRIEIYEKSVQVLTPHVNKLMQLMKFQNDAINAFCTEMRRLCHPKKEKEFISEAYLLTLGKFINMFAVLDELKNMKSSVKNDHSAFRRAAQFRKSDSYVGLESQNLSMFLATNDIIRTNLKKALDDPVKGVPGYDDILCDVINTSVQMFENKTYLLPQEKHILVKVIGFSLNLLDGDNFNINKLDSKKKINLSQIDKIFKQCKVVPLYGDMQISPFNYVMRSKNYDSSKWPSCNSSSESIQGKILDQVDRIRLEHNCYISELAKYSNEIAISKETKRTDEEYKSLYNLALNGLQLLSKWTNTVLELYNWKLLHLTDHKSNPLCPKDAEDYEKATKYNYSAQEKVALIEVISMIKGLQTLMYRLENAFTEAINYTTYIELQNFVQMDLREMIRKFAKSRKCDVPRTILLSVRDTCVDWYKGKEPDDDPAMRGKKDPEQGFKIDRPPRFIGPSSTQLYMVRTMLESLICDKTKGKKTLRKDIDTKYLELIEEFHSKSFFWPYLLNFTDSLQKCCDLSQMWYREFYLEMTMGKKIQFPIEMSMPWILTSHILETKDQSLMEFVFYPLDLYNDAAMNALTVFKKRHLYDEVEAEVNLCFDQFVYILSEQIFHSYKQTAACVLLDKQFRDEFNKIQTQQGNLSSSQQDNNNSTDNNQQSSSQINWSHHTINVPNTSRYETLMKQKHIQLLGRSINLSRLISQRITLMLQKSLKISIQKFLSGDLTSIVELDYLIRLNKMTHKLLSKHLILEDFDLLFKEADQSVTSSYGKITIHILNEIKTDLLTNYCYNQSTMRFVPTKLKLVKKQQFKRDESPQFLVADQYGSKAVQIAFQTINSLYSQFIGNQHIKLMTKYLGYQGIALVISEFFELIQNSFKTKLNEYVRTMYKKLKKNINVPRYEYGSAAIMTFYYESLTNLISYGELRTNVFHEFTQIGNAIVFSLLLEQSLTVDEVDDLVHASIYLNWLPKPFCKENENVDVKMKKLEQKFASLQIVKIIEKLGNEKQVHLTRESELLTRERLCCGLSIFEFVLTKIKSFLSQDSLWYDFNQQPPANGVMNVDENVEFHRVWSAMQFIYCLPRQGSSYLVEELFGDGLIWAGCSIISLLGQQQRFEAFDHAYHLFKVNQVDGQTDKVNQISLQNFMNRIRKHQVLNQEIFAILGKYIKSSSSISQQQNLNENQQITIDSSLLNGIQNIKCFQPPFDNNTLVN</sequence>
<accession>A0A813M338</accession>
<comment type="similarity">
    <text evidence="1">Belongs to the CYFIP family.</text>
</comment>
<evidence type="ECO:0000313" key="3">
    <source>
        <dbReference type="EMBL" id="CAF0708291.1"/>
    </source>
</evidence>
<organism evidence="3 4">
    <name type="scientific">Brachionus calyciflorus</name>
    <dbReference type="NCBI Taxonomy" id="104777"/>
    <lineage>
        <taxon>Eukaryota</taxon>
        <taxon>Metazoa</taxon>
        <taxon>Spiralia</taxon>
        <taxon>Gnathifera</taxon>
        <taxon>Rotifera</taxon>
        <taxon>Eurotatoria</taxon>
        <taxon>Monogononta</taxon>
        <taxon>Pseudotrocha</taxon>
        <taxon>Ploima</taxon>
        <taxon>Brachionidae</taxon>
        <taxon>Brachionus</taxon>
    </lineage>
</organism>
<dbReference type="EMBL" id="CAJNOC010000031">
    <property type="protein sequence ID" value="CAF0708291.1"/>
    <property type="molecule type" value="Genomic_DNA"/>
</dbReference>
<keyword evidence="1" id="KW-0963">Cytoplasm</keyword>
<evidence type="ECO:0000313" key="4">
    <source>
        <dbReference type="Proteomes" id="UP000663879"/>
    </source>
</evidence>
<name>A0A813M338_9BILA</name>
<dbReference type="GO" id="GO:0031267">
    <property type="term" value="F:small GTPase binding"/>
    <property type="evidence" value="ECO:0007669"/>
    <property type="project" value="InterPro"/>
</dbReference>